<gene>
    <name evidence="2" type="ORF">IAR55_005453</name>
</gene>
<evidence type="ECO:0000313" key="2">
    <source>
        <dbReference type="EMBL" id="KAK8847594.1"/>
    </source>
</evidence>
<comment type="caution">
    <text evidence="2">The sequence shown here is derived from an EMBL/GenBank/DDBJ whole genome shotgun (WGS) entry which is preliminary data.</text>
</comment>
<name>A0AAW0YHY8_9TREE</name>
<dbReference type="PANTHER" id="PTHR33835">
    <property type="entry name" value="YALI0C07656P"/>
    <property type="match status" value="1"/>
</dbReference>
<evidence type="ECO:0000256" key="1">
    <source>
        <dbReference type="SAM" id="MobiDB-lite"/>
    </source>
</evidence>
<protein>
    <submittedName>
        <fullName evidence="2">Uncharacterized protein</fullName>
    </submittedName>
</protein>
<sequence length="280" mass="30954">MSDISKLVEASTDERDKTLVIRQVTPEIVTFSTPFTRGGVLPIGGRSTAVKLSRPPKPTVGTTSIQPAAQSGSSSDSEVFLYVSTPLTPATKDALKSMGEVKWLVTPDGEHGMFIKEYVDFYKDAKAIGVERFKEQKPEIPWVGLFGKNTDGEQKKYGFEPEISLHQVTAHMNHELTAVHHPSGTLLQADMLFNLFPEEQYSRSGGLPFFFKMVSGWKTMSPGGKMHDLMASSVAKDKELIKKELQPINAAKWDRVIPCHGDVIETGGRVAWDKVWGKFA</sequence>
<dbReference type="InterPro" id="IPR025638">
    <property type="entry name" value="DUF4336"/>
</dbReference>
<dbReference type="Proteomes" id="UP001388673">
    <property type="component" value="Unassembled WGS sequence"/>
</dbReference>
<feature type="region of interest" description="Disordered" evidence="1">
    <location>
        <begin position="47"/>
        <end position="72"/>
    </location>
</feature>
<dbReference type="PANTHER" id="PTHR33835:SF1">
    <property type="entry name" value="METALLO-BETA-LACTAMASE DOMAIN-CONTAINING PROTEIN"/>
    <property type="match status" value="1"/>
</dbReference>
<feature type="compositionally biased region" description="Polar residues" evidence="1">
    <location>
        <begin position="60"/>
        <end position="72"/>
    </location>
</feature>
<evidence type="ECO:0000313" key="3">
    <source>
        <dbReference type="Proteomes" id="UP001388673"/>
    </source>
</evidence>
<dbReference type="GeneID" id="92182711"/>
<proteinExistence type="predicted"/>
<dbReference type="KEGG" id="kne:92182711"/>
<dbReference type="RefSeq" id="XP_066801112.1">
    <property type="nucleotide sequence ID" value="XM_066948544.1"/>
</dbReference>
<organism evidence="2 3">
    <name type="scientific">Kwoniella newhampshirensis</name>
    <dbReference type="NCBI Taxonomy" id="1651941"/>
    <lineage>
        <taxon>Eukaryota</taxon>
        <taxon>Fungi</taxon>
        <taxon>Dikarya</taxon>
        <taxon>Basidiomycota</taxon>
        <taxon>Agaricomycotina</taxon>
        <taxon>Tremellomycetes</taxon>
        <taxon>Tremellales</taxon>
        <taxon>Cryptococcaceae</taxon>
        <taxon>Kwoniella</taxon>
    </lineage>
</organism>
<dbReference type="AlphaFoldDB" id="A0AAW0YHY8"/>
<dbReference type="EMBL" id="JBCAWK010000010">
    <property type="protein sequence ID" value="KAK8847594.1"/>
    <property type="molecule type" value="Genomic_DNA"/>
</dbReference>
<accession>A0AAW0YHY8</accession>
<reference evidence="2 3" key="1">
    <citation type="journal article" date="2024" name="bioRxiv">
        <title>Comparative genomics of Cryptococcus and Kwoniella reveals pathogenesis evolution and contrasting karyotype dynamics via intercentromeric recombination or chromosome fusion.</title>
        <authorList>
            <person name="Coelho M.A."/>
            <person name="David-Palma M."/>
            <person name="Shea T."/>
            <person name="Bowers K."/>
            <person name="McGinley-Smith S."/>
            <person name="Mohammad A.W."/>
            <person name="Gnirke A."/>
            <person name="Yurkov A.M."/>
            <person name="Nowrousian M."/>
            <person name="Sun S."/>
            <person name="Cuomo C.A."/>
            <person name="Heitman J."/>
        </authorList>
    </citation>
    <scope>NUCLEOTIDE SEQUENCE [LARGE SCALE GENOMIC DNA]</scope>
    <source>
        <strain evidence="2 3">CBS 13917</strain>
    </source>
</reference>
<keyword evidence="3" id="KW-1185">Reference proteome</keyword>